<feature type="transmembrane region" description="Helical" evidence="1">
    <location>
        <begin position="25"/>
        <end position="44"/>
    </location>
</feature>
<proteinExistence type="predicted"/>
<accession>A0A9X3TSG5</accession>
<comment type="caution">
    <text evidence="2">The sequence shown here is derived from an EMBL/GenBank/DDBJ whole genome shotgun (WGS) entry which is preliminary data.</text>
</comment>
<feature type="transmembrane region" description="Helical" evidence="1">
    <location>
        <begin position="77"/>
        <end position="98"/>
    </location>
</feature>
<gene>
    <name evidence="2" type="ORF">O3V59_12300</name>
</gene>
<evidence type="ECO:0000313" key="2">
    <source>
        <dbReference type="EMBL" id="MDA5109148.1"/>
    </source>
</evidence>
<protein>
    <submittedName>
        <fullName evidence="2">DUF6518 family protein</fullName>
    </submittedName>
</protein>
<evidence type="ECO:0000256" key="1">
    <source>
        <dbReference type="SAM" id="Phobius"/>
    </source>
</evidence>
<dbReference type="EMBL" id="JAPYYP010000014">
    <property type="protein sequence ID" value="MDA5109148.1"/>
    <property type="molecule type" value="Genomic_DNA"/>
</dbReference>
<dbReference type="AlphaFoldDB" id="A0A9X3TSG5"/>
<dbReference type="Proteomes" id="UP001151071">
    <property type="component" value="Unassembled WGS sequence"/>
</dbReference>
<name>A0A9X3TSG5_9BACL</name>
<keyword evidence="1" id="KW-0472">Membrane</keyword>
<keyword evidence="1" id="KW-1133">Transmembrane helix</keyword>
<organism evidence="2 3">
    <name type="scientific">Brevibacillus thermoruber</name>
    <dbReference type="NCBI Taxonomy" id="33942"/>
    <lineage>
        <taxon>Bacteria</taxon>
        <taxon>Bacillati</taxon>
        <taxon>Bacillota</taxon>
        <taxon>Bacilli</taxon>
        <taxon>Bacillales</taxon>
        <taxon>Paenibacillaceae</taxon>
        <taxon>Brevibacillus</taxon>
    </lineage>
</organism>
<sequence>MGIWVLLAAMIAAWSSHPGMGAVKVFAFFAGMLLSYYVYSAWVFGFFPTHVFIRWGIIAAASPIAAYLAWFGRGNGWIAAFCAAMPIGLLAAEGYPFFTGVPSHMFFRTCLV</sequence>
<dbReference type="InterPro" id="IPR045393">
    <property type="entry name" value="DUF6518"/>
</dbReference>
<feature type="transmembrane region" description="Helical" evidence="1">
    <location>
        <begin position="51"/>
        <end position="71"/>
    </location>
</feature>
<evidence type="ECO:0000313" key="3">
    <source>
        <dbReference type="Proteomes" id="UP001151071"/>
    </source>
</evidence>
<keyword evidence="3" id="KW-1185">Reference proteome</keyword>
<reference evidence="2" key="1">
    <citation type="submission" date="2022-12" db="EMBL/GenBank/DDBJ databases">
        <title>Draft genome sequence of the thermophilic strain Brevibacillus thermoruber HT42, isolated from Los Humeros, Puebla, Mexico, with biotechnological potential.</title>
        <authorList>
            <person name="Lara Sanchez J."/>
            <person name="Solis Palacios R."/>
            <person name="Bustos Baena A.S."/>
            <person name="Ruz Baez A.E."/>
            <person name="Espinosa Luna G."/>
            <person name="Oliart Ros R.M."/>
        </authorList>
    </citation>
    <scope>NUCLEOTIDE SEQUENCE</scope>
    <source>
        <strain evidence="2">HT42</strain>
    </source>
</reference>
<keyword evidence="1" id="KW-0812">Transmembrane</keyword>
<dbReference type="RefSeq" id="WP_271140271.1">
    <property type="nucleotide sequence ID" value="NZ_JAPYYP010000014.1"/>
</dbReference>
<dbReference type="Pfam" id="PF20128">
    <property type="entry name" value="DUF6518"/>
    <property type="match status" value="1"/>
</dbReference>